<dbReference type="OrthoDB" id="5465181at2"/>
<accession>A0A1T4XBY1</accession>
<protein>
    <submittedName>
        <fullName evidence="2">Branched-chain amino acid transport protein</fullName>
    </submittedName>
</protein>
<gene>
    <name evidence="2" type="ORF">SAMN02745704_02021</name>
</gene>
<keyword evidence="1" id="KW-1133">Transmembrane helix</keyword>
<dbReference type="EMBL" id="FUYC01000009">
    <property type="protein sequence ID" value="SKA87192.1"/>
    <property type="molecule type" value="Genomic_DNA"/>
</dbReference>
<dbReference type="Pfam" id="PF05437">
    <property type="entry name" value="AzlD"/>
    <property type="match status" value="1"/>
</dbReference>
<sequence>MSDPVTSSAALGGFQGASLWLLMVACGVVTLASRLSFILIFSKREMPSWLMRGLRYVPPAVLSALVFPAILRPHDGVLDFSLGNYRFLAALAASVVAWRTKNLFWTIVTGMVVLWCLGWLGW</sequence>
<dbReference type="STRING" id="1121449.SAMN02745704_02021"/>
<keyword evidence="1" id="KW-0472">Membrane</keyword>
<evidence type="ECO:0000313" key="3">
    <source>
        <dbReference type="Proteomes" id="UP000190027"/>
    </source>
</evidence>
<organism evidence="2 3">
    <name type="scientific">Paucidesulfovibrio gracilis DSM 16080</name>
    <dbReference type="NCBI Taxonomy" id="1121449"/>
    <lineage>
        <taxon>Bacteria</taxon>
        <taxon>Pseudomonadati</taxon>
        <taxon>Thermodesulfobacteriota</taxon>
        <taxon>Desulfovibrionia</taxon>
        <taxon>Desulfovibrionales</taxon>
        <taxon>Desulfovibrionaceae</taxon>
        <taxon>Paucidesulfovibrio</taxon>
    </lineage>
</organism>
<feature type="transmembrane region" description="Helical" evidence="1">
    <location>
        <begin position="103"/>
        <end position="121"/>
    </location>
</feature>
<keyword evidence="1" id="KW-0812">Transmembrane</keyword>
<feature type="transmembrane region" description="Helical" evidence="1">
    <location>
        <begin position="20"/>
        <end position="41"/>
    </location>
</feature>
<dbReference type="RefSeq" id="WP_078717576.1">
    <property type="nucleotide sequence ID" value="NZ_FUYC01000009.1"/>
</dbReference>
<reference evidence="2 3" key="1">
    <citation type="submission" date="2017-02" db="EMBL/GenBank/DDBJ databases">
        <authorList>
            <person name="Peterson S.W."/>
        </authorList>
    </citation>
    <scope>NUCLEOTIDE SEQUENCE [LARGE SCALE GENOMIC DNA]</scope>
    <source>
        <strain evidence="2 3">DSM 16080</strain>
    </source>
</reference>
<evidence type="ECO:0000313" key="2">
    <source>
        <dbReference type="EMBL" id="SKA87192.1"/>
    </source>
</evidence>
<keyword evidence="3" id="KW-1185">Reference proteome</keyword>
<dbReference type="AlphaFoldDB" id="A0A1T4XBY1"/>
<proteinExistence type="predicted"/>
<evidence type="ECO:0000256" key="1">
    <source>
        <dbReference type="SAM" id="Phobius"/>
    </source>
</evidence>
<feature type="transmembrane region" description="Helical" evidence="1">
    <location>
        <begin position="77"/>
        <end position="96"/>
    </location>
</feature>
<dbReference type="Proteomes" id="UP000190027">
    <property type="component" value="Unassembled WGS sequence"/>
</dbReference>
<name>A0A1T4XBY1_9BACT</name>
<feature type="transmembrane region" description="Helical" evidence="1">
    <location>
        <begin position="53"/>
        <end position="71"/>
    </location>
</feature>
<dbReference type="InterPro" id="IPR008407">
    <property type="entry name" value="Brnchd-chn_aa_trnsp_AzlD"/>
</dbReference>